<dbReference type="PROSITE" id="PS01186">
    <property type="entry name" value="EGF_2"/>
    <property type="match status" value="19"/>
</dbReference>
<feature type="disulfide bond" evidence="11">
    <location>
        <begin position="1629"/>
        <end position="1638"/>
    </location>
</feature>
<dbReference type="GO" id="GO:0016020">
    <property type="term" value="C:membrane"/>
    <property type="evidence" value="ECO:0007669"/>
    <property type="project" value="UniProtKB-SubCell"/>
</dbReference>
<feature type="disulfide bond" evidence="11">
    <location>
        <begin position="1246"/>
        <end position="1255"/>
    </location>
</feature>
<name>A0AAU9X922_9CNID</name>
<keyword evidence="8" id="KW-0472">Membrane</keyword>
<feature type="domain" description="EGF-like" evidence="13">
    <location>
        <begin position="721"/>
        <end position="757"/>
    </location>
</feature>
<dbReference type="GO" id="GO:0120025">
    <property type="term" value="C:plasma membrane bounded cell projection"/>
    <property type="evidence" value="ECO:0007669"/>
    <property type="project" value="UniProtKB-ARBA"/>
</dbReference>
<evidence type="ECO:0000259" key="13">
    <source>
        <dbReference type="PROSITE" id="PS50026"/>
    </source>
</evidence>
<gene>
    <name evidence="14" type="ORF">PMEA_00019770</name>
</gene>
<dbReference type="FunFam" id="2.10.25.10:FF:000321">
    <property type="entry name" value="Protein delta homolog 1"/>
    <property type="match status" value="1"/>
</dbReference>
<organism evidence="14 15">
    <name type="scientific">Pocillopora meandrina</name>
    <dbReference type="NCBI Taxonomy" id="46732"/>
    <lineage>
        <taxon>Eukaryota</taxon>
        <taxon>Metazoa</taxon>
        <taxon>Cnidaria</taxon>
        <taxon>Anthozoa</taxon>
        <taxon>Hexacorallia</taxon>
        <taxon>Scleractinia</taxon>
        <taxon>Astrocoeniina</taxon>
        <taxon>Pocilloporidae</taxon>
        <taxon>Pocillopora</taxon>
    </lineage>
</organism>
<dbReference type="Pfam" id="PF12661">
    <property type="entry name" value="hEGF"/>
    <property type="match status" value="1"/>
</dbReference>
<feature type="domain" description="EGF-like" evidence="13">
    <location>
        <begin position="1530"/>
        <end position="1563"/>
    </location>
</feature>
<feature type="domain" description="EGF-like" evidence="13">
    <location>
        <begin position="1029"/>
        <end position="1065"/>
    </location>
</feature>
<dbReference type="GO" id="GO:0005509">
    <property type="term" value="F:calcium ion binding"/>
    <property type="evidence" value="ECO:0007669"/>
    <property type="project" value="InterPro"/>
</dbReference>
<feature type="compositionally biased region" description="Pro residues" evidence="12">
    <location>
        <begin position="255"/>
        <end position="269"/>
    </location>
</feature>
<dbReference type="FunFam" id="2.10.25.10:FF:000063">
    <property type="entry name" value="Slit guidance ligand 2"/>
    <property type="match status" value="1"/>
</dbReference>
<feature type="disulfide bond" evidence="11">
    <location>
        <begin position="1519"/>
        <end position="1528"/>
    </location>
</feature>
<dbReference type="InterPro" id="IPR013032">
    <property type="entry name" value="EGF-like_CS"/>
</dbReference>
<feature type="domain" description="EGF-like" evidence="13">
    <location>
        <begin position="992"/>
        <end position="1028"/>
    </location>
</feature>
<feature type="disulfide bond" evidence="11">
    <location>
        <begin position="1593"/>
        <end position="1602"/>
    </location>
</feature>
<keyword evidence="6" id="KW-0106">Calcium</keyword>
<dbReference type="InterPro" id="IPR013320">
    <property type="entry name" value="ConA-like_dom_sf"/>
</dbReference>
<feature type="domain" description="EGF-like" evidence="13">
    <location>
        <begin position="1103"/>
        <end position="1141"/>
    </location>
</feature>
<feature type="compositionally biased region" description="Basic residues" evidence="12">
    <location>
        <begin position="2758"/>
        <end position="2768"/>
    </location>
</feature>
<feature type="region of interest" description="Disordered" evidence="12">
    <location>
        <begin position="227"/>
        <end position="269"/>
    </location>
</feature>
<feature type="domain" description="EGF-like" evidence="13">
    <location>
        <begin position="1218"/>
        <end position="1256"/>
    </location>
</feature>
<dbReference type="SUPFAM" id="SSF57196">
    <property type="entry name" value="EGF/Laminin"/>
    <property type="match status" value="24"/>
</dbReference>
<dbReference type="EMBL" id="CALNXJ010000035">
    <property type="protein sequence ID" value="CAH3141153.1"/>
    <property type="molecule type" value="Genomic_DNA"/>
</dbReference>
<feature type="domain" description="EGF-like" evidence="13">
    <location>
        <begin position="1767"/>
        <end position="1801"/>
    </location>
</feature>
<feature type="disulfide bond" evidence="11">
    <location>
        <begin position="1092"/>
        <end position="1101"/>
    </location>
</feature>
<feature type="disulfide bond" evidence="11">
    <location>
        <begin position="1188"/>
        <end position="1205"/>
    </location>
</feature>
<evidence type="ECO:0000256" key="7">
    <source>
        <dbReference type="ARBA" id="ARBA00022989"/>
    </source>
</evidence>
<dbReference type="InterPro" id="IPR000742">
    <property type="entry name" value="EGF"/>
</dbReference>
<feature type="domain" description="EGF-like" evidence="13">
    <location>
        <begin position="1142"/>
        <end position="1178"/>
    </location>
</feature>
<feature type="domain" description="EGF-like" evidence="13">
    <location>
        <begin position="1604"/>
        <end position="1639"/>
    </location>
</feature>
<dbReference type="Gene3D" id="2.10.25.10">
    <property type="entry name" value="Laminin"/>
    <property type="match status" value="26"/>
</dbReference>
<dbReference type="Gene3D" id="2.60.120.200">
    <property type="match status" value="1"/>
</dbReference>
<dbReference type="FunFam" id="2.10.25.10:FF:000255">
    <property type="entry name" value="Sushi, nidogen and EGF-like domains 1"/>
    <property type="match status" value="3"/>
</dbReference>
<keyword evidence="2 11" id="KW-0245">EGF-like domain</keyword>
<comment type="caution">
    <text evidence="11">Lacks conserved residue(s) required for the propagation of feature annotation.</text>
</comment>
<evidence type="ECO:0000256" key="6">
    <source>
        <dbReference type="ARBA" id="ARBA00022837"/>
    </source>
</evidence>
<keyword evidence="3" id="KW-0812">Transmembrane</keyword>
<proteinExistence type="predicted"/>
<evidence type="ECO:0000256" key="3">
    <source>
        <dbReference type="ARBA" id="ARBA00022692"/>
    </source>
</evidence>
<feature type="domain" description="EGF-like" evidence="13">
    <location>
        <begin position="911"/>
        <end position="947"/>
    </location>
</feature>
<keyword evidence="5" id="KW-0677">Repeat</keyword>
<keyword evidence="7" id="KW-1133">Transmembrane helix</keyword>
<feature type="domain" description="EGF-like" evidence="13">
    <location>
        <begin position="1566"/>
        <end position="1603"/>
    </location>
</feature>
<dbReference type="GO" id="GO:0071944">
    <property type="term" value="C:cell periphery"/>
    <property type="evidence" value="ECO:0007669"/>
    <property type="project" value="UniProtKB-ARBA"/>
</dbReference>
<feature type="disulfide bond" evidence="11">
    <location>
        <begin position="826"/>
        <end position="835"/>
    </location>
</feature>
<evidence type="ECO:0000256" key="2">
    <source>
        <dbReference type="ARBA" id="ARBA00022536"/>
    </source>
</evidence>
<evidence type="ECO:0000313" key="15">
    <source>
        <dbReference type="Proteomes" id="UP001159428"/>
    </source>
</evidence>
<feature type="disulfide bond" evidence="11">
    <location>
        <begin position="1347"/>
        <end position="1356"/>
    </location>
</feature>
<feature type="disulfide bond" evidence="11">
    <location>
        <begin position="900"/>
        <end position="909"/>
    </location>
</feature>
<dbReference type="FunFam" id="2.10.25.10:FF:000066">
    <property type="entry name" value="FAT atypical cadherin 4"/>
    <property type="match status" value="3"/>
</dbReference>
<evidence type="ECO:0000256" key="8">
    <source>
        <dbReference type="ARBA" id="ARBA00023136"/>
    </source>
</evidence>
<feature type="domain" description="EGF-like" evidence="13">
    <location>
        <begin position="1674"/>
        <end position="1711"/>
    </location>
</feature>
<keyword evidence="4" id="KW-0732">Signal</keyword>
<dbReference type="PROSITE" id="PS50026">
    <property type="entry name" value="EGF_3"/>
    <property type="match status" value="25"/>
</dbReference>
<feature type="disulfide bond" evidence="11">
    <location>
        <begin position="1385"/>
        <end position="1394"/>
    </location>
</feature>
<evidence type="ECO:0000256" key="5">
    <source>
        <dbReference type="ARBA" id="ARBA00022737"/>
    </source>
</evidence>
<reference evidence="14 15" key="1">
    <citation type="submission" date="2022-05" db="EMBL/GenBank/DDBJ databases">
        <authorList>
            <consortium name="Genoscope - CEA"/>
            <person name="William W."/>
        </authorList>
    </citation>
    <scope>NUCLEOTIDE SEQUENCE [LARGE SCALE GENOMIC DNA]</scope>
</reference>
<keyword evidence="10" id="KW-0325">Glycoprotein</keyword>
<feature type="region of interest" description="Disordered" evidence="12">
    <location>
        <begin position="2758"/>
        <end position="2787"/>
    </location>
</feature>
<feature type="disulfide bond" evidence="11">
    <location>
        <begin position="974"/>
        <end position="983"/>
    </location>
</feature>
<feature type="disulfide bond" evidence="11">
    <location>
        <begin position="937"/>
        <end position="946"/>
    </location>
</feature>
<dbReference type="FunFam" id="2.10.25.10:FF:000472">
    <property type="entry name" value="Uncharacterized protein, isoform A"/>
    <property type="match status" value="1"/>
</dbReference>
<evidence type="ECO:0000313" key="14">
    <source>
        <dbReference type="EMBL" id="CAH3141153.1"/>
    </source>
</evidence>
<dbReference type="PROSITE" id="PS00022">
    <property type="entry name" value="EGF_1"/>
    <property type="match status" value="24"/>
</dbReference>
<dbReference type="Pfam" id="PF00008">
    <property type="entry name" value="EGF"/>
    <property type="match status" value="14"/>
</dbReference>
<feature type="disulfide bond" evidence="11">
    <location>
        <begin position="1468"/>
        <end position="1477"/>
    </location>
</feature>
<feature type="disulfide bond" evidence="11">
    <location>
        <begin position="863"/>
        <end position="872"/>
    </location>
</feature>
<feature type="disulfide bond" evidence="11">
    <location>
        <begin position="1283"/>
        <end position="1292"/>
    </location>
</feature>
<feature type="disulfide bond" evidence="11">
    <location>
        <begin position="1701"/>
        <end position="1710"/>
    </location>
</feature>
<feature type="non-terminal residue" evidence="14">
    <location>
        <position position="1"/>
    </location>
</feature>
<feature type="disulfide bond" evidence="11">
    <location>
        <begin position="747"/>
        <end position="756"/>
    </location>
</feature>
<evidence type="ECO:0000256" key="11">
    <source>
        <dbReference type="PROSITE-ProRule" id="PRU00076"/>
    </source>
</evidence>
<dbReference type="Proteomes" id="UP001159428">
    <property type="component" value="Unassembled WGS sequence"/>
</dbReference>
<feature type="domain" description="EGF-like" evidence="13">
    <location>
        <begin position="1320"/>
        <end position="1357"/>
    </location>
</feature>
<feature type="disulfide bond" evidence="11">
    <location>
        <begin position="1112"/>
        <end position="1129"/>
    </location>
</feature>
<feature type="domain" description="EGF-like" evidence="13">
    <location>
        <begin position="1492"/>
        <end position="1529"/>
    </location>
</feature>
<feature type="domain" description="EGF-like" evidence="13">
    <location>
        <begin position="759"/>
        <end position="796"/>
    </location>
</feature>
<feature type="domain" description="EGF-like" evidence="13">
    <location>
        <begin position="798"/>
        <end position="836"/>
    </location>
</feature>
<feature type="domain" description="EGF-like" evidence="13">
    <location>
        <begin position="1442"/>
        <end position="1478"/>
    </location>
</feature>
<dbReference type="InterPro" id="IPR001881">
    <property type="entry name" value="EGF-like_Ca-bd_dom"/>
</dbReference>
<keyword evidence="9 11" id="KW-1015">Disulfide bond</keyword>
<dbReference type="Pfam" id="PF25024">
    <property type="entry name" value="EGF_TEN"/>
    <property type="match status" value="1"/>
</dbReference>
<evidence type="ECO:0000256" key="4">
    <source>
        <dbReference type="ARBA" id="ARBA00022729"/>
    </source>
</evidence>
<dbReference type="PANTHER" id="PTHR24049">
    <property type="entry name" value="CRUMBS FAMILY MEMBER"/>
    <property type="match status" value="1"/>
</dbReference>
<feature type="disulfide bond" evidence="11">
    <location>
        <begin position="1227"/>
        <end position="1244"/>
    </location>
</feature>
<dbReference type="CDD" id="cd00054">
    <property type="entry name" value="EGF_CA"/>
    <property type="match status" value="21"/>
</dbReference>
<feature type="domain" description="EGF-like" evidence="13">
    <location>
        <begin position="874"/>
        <end position="910"/>
    </location>
</feature>
<evidence type="ECO:0000256" key="10">
    <source>
        <dbReference type="ARBA" id="ARBA00023180"/>
    </source>
</evidence>
<feature type="disulfide bond" evidence="11">
    <location>
        <begin position="1207"/>
        <end position="1216"/>
    </location>
</feature>
<evidence type="ECO:0000256" key="12">
    <source>
        <dbReference type="SAM" id="MobiDB-lite"/>
    </source>
</evidence>
<protein>
    <recommendedName>
        <fullName evidence="13">EGF-like domain-containing protein</fullName>
    </recommendedName>
</protein>
<comment type="caution">
    <text evidence="14">The sequence shown here is derived from an EMBL/GenBank/DDBJ whole genome shotgun (WGS) entry which is preliminary data.</text>
</comment>
<feature type="disulfide bond" evidence="11">
    <location>
        <begin position="710"/>
        <end position="719"/>
    </location>
</feature>
<feature type="domain" description="EGF-like" evidence="13">
    <location>
        <begin position="948"/>
        <end position="984"/>
    </location>
</feature>
<dbReference type="FunFam" id="2.10.25.10:FF:000247">
    <property type="entry name" value="Delta/notch like EGF repeat containing"/>
    <property type="match status" value="2"/>
</dbReference>
<feature type="domain" description="EGF-like" evidence="13">
    <location>
        <begin position="1257"/>
        <end position="1293"/>
    </location>
</feature>
<dbReference type="FunFam" id="2.10.25.10:FF:000095">
    <property type="entry name" value="Notch, isoform B"/>
    <property type="match status" value="2"/>
</dbReference>
<feature type="disulfide bond" evidence="11">
    <location>
        <begin position="1055"/>
        <end position="1064"/>
    </location>
</feature>
<dbReference type="Pfam" id="PF13385">
    <property type="entry name" value="Laminin_G_3"/>
    <property type="match status" value="1"/>
</dbReference>
<dbReference type="GO" id="GO:0007399">
    <property type="term" value="P:nervous system development"/>
    <property type="evidence" value="ECO:0007669"/>
    <property type="project" value="UniProtKB-ARBA"/>
</dbReference>
<feature type="disulfide bond" evidence="11">
    <location>
        <begin position="1791"/>
        <end position="1800"/>
    </location>
</feature>
<feature type="domain" description="EGF-like" evidence="13">
    <location>
        <begin position="684"/>
        <end position="720"/>
    </location>
</feature>
<feature type="domain" description="EGF-like" evidence="13">
    <location>
        <begin position="1066"/>
        <end position="1102"/>
    </location>
</feature>
<comment type="subcellular location">
    <subcellularLocation>
        <location evidence="1">Membrane</location>
        <topology evidence="1">Single-pass membrane protein</topology>
    </subcellularLocation>
</comment>
<feature type="disulfide bond" evidence="11">
    <location>
        <begin position="807"/>
        <end position="824"/>
    </location>
</feature>
<feature type="domain" description="EGF-like" evidence="13">
    <location>
        <begin position="837"/>
        <end position="873"/>
    </location>
</feature>
<feature type="domain" description="EGF-like" evidence="13">
    <location>
        <begin position="1179"/>
        <end position="1217"/>
    </location>
</feature>
<dbReference type="SUPFAM" id="SSF49899">
    <property type="entry name" value="Concanavalin A-like lectins/glucanases"/>
    <property type="match status" value="1"/>
</dbReference>
<keyword evidence="15" id="KW-1185">Reference proteome</keyword>
<feature type="disulfide bond" evidence="11">
    <location>
        <begin position="1131"/>
        <end position="1140"/>
    </location>
</feature>
<dbReference type="SMART" id="SM00181">
    <property type="entry name" value="EGF"/>
    <property type="match status" value="28"/>
</dbReference>
<feature type="disulfide bond" evidence="11">
    <location>
        <begin position="1168"/>
        <end position="1177"/>
    </location>
</feature>
<dbReference type="SMART" id="SM00179">
    <property type="entry name" value="EGF_CA"/>
    <property type="match status" value="25"/>
</dbReference>
<dbReference type="InterPro" id="IPR051022">
    <property type="entry name" value="Notch_Cell-Fate_Det"/>
</dbReference>
<feature type="disulfide bond" evidence="11">
    <location>
        <begin position="786"/>
        <end position="795"/>
    </location>
</feature>
<accession>A0AAU9X922</accession>
<sequence length="2787" mass="304412">AEEEPQASECKDCHYNAKCINRECVCKAGYTGDGFDCRPDTCLPGCKQHGKCIKGFCVCDHHHYFNGYECARKLLLCIHYKFTNVHQLKTEGKHSTDSFRNAMSWFGMMNFFNMMYNMYGDLYGTKHFTKIPFKPTDTLNLLKPTKPKTSGILNPSKVNEVGVPESAAISVLSCPNYCNKSCRHDCPPKCCEGKPELKSLKAVGVPLTCQSSCKVYCSKSCPSNCCSKSNPQRISEQHPTGGINVAKSASVSPPLHSPEPAPPPAPHPSLPRPPAACTPICPAYCYPQCLENCCQRGEVTKKKPSKELKAQTQGKQSYDNFFAKEPNGPSQDCPVVCRNNCGPSCPLRCCHRPLSSPTTSRPAAPSRSINTPLCPGSCASQCFPACTISCCKAGFIRSNSNLNMPVLSPTRREHQPPSRTELFPLPPPAAVCHPGCSRSCYPNCDESCCRASTQALRALHSKPVGGSSRLTIKVPCPSDCRPTRDVKQKHGQFLNATKTQNISTNGSAHHNNKFKTNATISGKRLGKTRKNRGISLATLAGLNRAALGINPLTVPYGTRLASLGYQQTPALQQLVPTTGGLIQSPAAVRLPYGIQLARLLPALNLYRNRLQLPTSTGGMAADVHVYKNPNRLKYDSIPLKPSIEQQELMGNGLSLPALLQLNSAGVQGLSDLSDESEADLDELERNPCLPNPCQNEGQCAVSGSSFDCSCSIGWKGERCEEPNKCHPNPCMNGGSCTALQFDYECTCPHGFRGKNCEEKRSGCSENPCHNDGHCIETSSGNFECVCRSGFSGVTCAVTQNKCLQNPCENGGTCIDSLSGVGYECRCPNGYKGVNCAERSPCQPGTCENGGTCFETESGFRCLCRAGYSGKTCSVRHSCQPDVCKNGAKCIEHDSGFRCICPSGYKGSYCDEIDHCRPNPCQHGGDCVETENGFKCHCQAQYQGLRCEELNMCIPNPCKNGGQCLGYEGGHKCICLPGYKGENCDESDFLLSEKNPCEPNPCHNGGACTKQGEHYTCSCRRGYTGEQCKTVDSCLSNPCQHGGSCKAEEGGFVCSCPVSHRGTFCNEREPCHPNPCHNGGRCLSTSEGFVCRCATGYRGETCTEEDECQPNPCQNGGRCMAHYFGGGFDCECPMGFRGTTCQDKDPCRPNPCGHGGFCTEIGGGFACNCTLGFKGPTCQDIDKCHPNPCGHGGVCREVVGGPGFACQCISGYKGMQCDEKDRCHPNPCLHDGMCMEINDELGFLCNCTAGYRGTHCQDLDPCRPNPCLNSGACLHTDDGFVCNCSRGYKGRHCQERDLCKPNPCQFGNKCHQTGVDSYQCVKNLCNPSPCMHDGRCIEVNDEDYLCACKQGYRGKNCHELDLCYPNPCMNGGTCSRTDFGGFKCACTPGYNGPNCTVFENQVNADGRHKVPIFHSTSLTNNLKVTSPTQAVSSLDVQGNRKTSALVCSPNPCQNGGTCARKGDSFGCSCPKGFKGRRCQIKASKAQRLLLKPHIDYCTPNPCKNKGICVVEEGKGYSCSCEPGFTGFHCQVDHCNPNPCKNQGLCARDKASHYKCNCHNGFLGRNCEVNSCLPNPCKNDGLCVTVRGKGYQCKCRDGFNGPHCESNPCYPNPCNNGGSCLVFYTVYLCKCPTAYRGTRCNILIPQKALASPPPPVPSANFMTAISPVRKTTQHFKVNACSANPCRNSAVCLETIDDNFECFCRGDFSGPRCEDIGVYTYSSAPKFFPGRGEECQHCDLNAHCVGGHCICKHGFVGDGLECWVETPRDKDWTCLASPCQNGGTCKPGISKCVCRLGYVGDYCESHCPPSVHLSFDKYSQSALLDDSGSENRGFLANGAQIVPHGGKCGNAANLLGGDVLLDGVHFHQIPRAGITISTWVKLDTNKGIQSIFDTVGSHSRHKDGQYHFEIENGKVRWFHRNENHDTIFSLLSRPVVREGVWTQITATYSAKKQRARVFVNGDMVQEEKGRGFLSQDWGGKAGIGRHKHQFGNRLLRGMIDEFYIFPCELPRLEILVLMRHCRVYFTHKPKKVTEESSTTRGSTAIMTPPVNGLRKNGPAAFYRPQPHSMNAISSAYQKTPPMKDYVANNLQQILASLNVGVPPRYDVQLPMLYRPPQGYSLPPQQKKPQTFYKPAYNTKIKPAVGSSLPVPHLFSGNMWNNHPPGVTTPYATQASIRHDTPVTAQRVNNNHQPSFSSQALFNKQQVNINSLPSVIEMNTPGSQRAPYVQNGAGKPQRLHTLNVQDGLNGQYAKQDSKITQPNMSLNRMNTDAQFQKPIIWHIPLGGGIRQGLPGGQKPFYPALSTGQRLLGQSRPISIGQGMPLQNKTVGIQNPSGGSIRNSALSQQRQKVNFMPPLRVPSNVKTQFGGVKAQLATAPSQQQSLAYKMAMLEQPNHVLTSNTLTTIPWPRKMVPPIKKQLPSGHPYYTSYYPKAPYSSKLQQRLLMPALRTQSSLKGPLSSTTRKGATGIAQPKISPFRPHLIYGQASWPWVVWRSRVSPMAQASSRSFSPLRPQAHGNKPPAYAPKVGLSPSLQSSPYTVSPQVLLYYYFYPKTISKALTKVANIKGEEGNTNFLQSLTKQISSAAFNNKPGEVTTYTNPTMTGKTGGRISTEQTNMVTQVNPKQLSQTLYTPYYRLLTSLLKTPAAPLTTNAYGRQQVQAPLSLPQPRQNKGGPSSLPLMTSLNSISQAQKTVYPQVSALGSRKSQLANGLSNRPIYIETVPYQLYYQLQRLPSLNTQSSTQQYLQRVLNDILRLRYGKRKKKKKKRGAKEKTTLHQSKNSIKGVKGT</sequence>
<evidence type="ECO:0000256" key="9">
    <source>
        <dbReference type="ARBA" id="ARBA00023157"/>
    </source>
</evidence>
<evidence type="ECO:0000256" key="1">
    <source>
        <dbReference type="ARBA" id="ARBA00004167"/>
    </source>
</evidence>
<feature type="disulfide bond" evidence="11">
    <location>
        <begin position="1018"/>
        <end position="1027"/>
    </location>
</feature>
<feature type="domain" description="EGF-like" evidence="13">
    <location>
        <begin position="1358"/>
        <end position="1395"/>
    </location>
</feature>